<reference evidence="2" key="1">
    <citation type="submission" date="2021-01" db="EMBL/GenBank/DDBJ databases">
        <title>Whole genome shotgun sequence of Actinoplanes cyaneus NBRC 14990.</title>
        <authorList>
            <person name="Komaki H."/>
            <person name="Tamura T."/>
        </authorList>
    </citation>
    <scope>NUCLEOTIDE SEQUENCE</scope>
    <source>
        <strain evidence="2">NBRC 14990</strain>
    </source>
</reference>
<organism evidence="2 3">
    <name type="scientific">Actinoplanes cyaneus</name>
    <dbReference type="NCBI Taxonomy" id="52696"/>
    <lineage>
        <taxon>Bacteria</taxon>
        <taxon>Bacillati</taxon>
        <taxon>Actinomycetota</taxon>
        <taxon>Actinomycetes</taxon>
        <taxon>Micromonosporales</taxon>
        <taxon>Micromonosporaceae</taxon>
        <taxon>Actinoplanes</taxon>
    </lineage>
</organism>
<keyword evidence="1" id="KW-1133">Transmembrane helix</keyword>
<sequence length="172" mass="17275">MSDISKLLAAEAQRLQPARAPEFAELLAARDRRRRSGTAAGVVVLIAAVTGGTALMVDNLGPRGQQGPARQPAVAVPTASVPVSGTLHQVGGPVGAGPRSIAGTVHFQSAEGVVVTSVDVGADGRFSLTVPVGTYRVTATPAGNPTGLCQAEGDVIVPAAGLADVEVNCHVR</sequence>
<evidence type="ECO:0008006" key="4">
    <source>
        <dbReference type="Google" id="ProtNLM"/>
    </source>
</evidence>
<accession>A0A919M947</accession>
<proteinExistence type="predicted"/>
<dbReference type="RefSeq" id="WP_203738132.1">
    <property type="nucleotide sequence ID" value="NZ_BAAAUC010000029.1"/>
</dbReference>
<gene>
    <name evidence="2" type="ORF">Acy02nite_05270</name>
</gene>
<dbReference type="Gene3D" id="2.60.40.1120">
    <property type="entry name" value="Carboxypeptidase-like, regulatory domain"/>
    <property type="match status" value="1"/>
</dbReference>
<dbReference type="EMBL" id="BOMH01000003">
    <property type="protein sequence ID" value="GID62646.1"/>
    <property type="molecule type" value="Genomic_DNA"/>
</dbReference>
<name>A0A919M947_9ACTN</name>
<evidence type="ECO:0000313" key="2">
    <source>
        <dbReference type="EMBL" id="GID62646.1"/>
    </source>
</evidence>
<dbReference type="AlphaFoldDB" id="A0A919M947"/>
<protein>
    <recommendedName>
        <fullName evidence="4">Carboxypeptidase regulatory-like domain-containing protein</fullName>
    </recommendedName>
</protein>
<evidence type="ECO:0000256" key="1">
    <source>
        <dbReference type="SAM" id="Phobius"/>
    </source>
</evidence>
<feature type="transmembrane region" description="Helical" evidence="1">
    <location>
        <begin position="39"/>
        <end position="57"/>
    </location>
</feature>
<dbReference type="Proteomes" id="UP000619479">
    <property type="component" value="Unassembled WGS sequence"/>
</dbReference>
<keyword evidence="1" id="KW-0812">Transmembrane</keyword>
<keyword evidence="3" id="KW-1185">Reference proteome</keyword>
<keyword evidence="1" id="KW-0472">Membrane</keyword>
<comment type="caution">
    <text evidence="2">The sequence shown here is derived from an EMBL/GenBank/DDBJ whole genome shotgun (WGS) entry which is preliminary data.</text>
</comment>
<evidence type="ECO:0000313" key="3">
    <source>
        <dbReference type="Proteomes" id="UP000619479"/>
    </source>
</evidence>